<dbReference type="EC" id="2.6.1.-" evidence="3"/>
<dbReference type="GO" id="GO:0008483">
    <property type="term" value="F:transaminase activity"/>
    <property type="evidence" value="ECO:0007669"/>
    <property type="project" value="UniProtKB-KW"/>
</dbReference>
<dbReference type="PANTHER" id="PTHR42885:SF1">
    <property type="entry name" value="THREONINE-PHOSPHATE DECARBOXYLASE"/>
    <property type="match status" value="1"/>
</dbReference>
<dbReference type="InterPro" id="IPR004838">
    <property type="entry name" value="NHTrfase_class1_PyrdxlP-BS"/>
</dbReference>
<evidence type="ECO:0000256" key="1">
    <source>
        <dbReference type="ARBA" id="ARBA00001933"/>
    </source>
</evidence>
<dbReference type="Proteomes" id="UP001247805">
    <property type="component" value="Unassembled WGS sequence"/>
</dbReference>
<keyword evidence="6" id="KW-1185">Reference proteome</keyword>
<keyword evidence="3" id="KW-0808">Transferase</keyword>
<dbReference type="RefSeq" id="WP_316027484.1">
    <property type="nucleotide sequence ID" value="NZ_JAWDIO010000002.1"/>
</dbReference>
<dbReference type="SUPFAM" id="SSF53383">
    <property type="entry name" value="PLP-dependent transferases"/>
    <property type="match status" value="1"/>
</dbReference>
<keyword evidence="2" id="KW-0663">Pyridoxal phosphate</keyword>
<comment type="caution">
    <text evidence="5">The sequence shown here is derived from an EMBL/GenBank/DDBJ whole genome shotgun (WGS) entry which is preliminary data.</text>
</comment>
<dbReference type="InterPro" id="IPR004839">
    <property type="entry name" value="Aminotransferase_I/II_large"/>
</dbReference>
<dbReference type="CDD" id="cd00609">
    <property type="entry name" value="AAT_like"/>
    <property type="match status" value="1"/>
</dbReference>
<keyword evidence="3 5" id="KW-0032">Aminotransferase</keyword>
<evidence type="ECO:0000313" key="6">
    <source>
        <dbReference type="Proteomes" id="UP001247805"/>
    </source>
</evidence>
<evidence type="ECO:0000313" key="5">
    <source>
        <dbReference type="EMBL" id="MDU0355972.1"/>
    </source>
</evidence>
<feature type="domain" description="Aminotransferase class I/classII large" evidence="4">
    <location>
        <begin position="64"/>
        <end position="221"/>
    </location>
</feature>
<dbReference type="PANTHER" id="PTHR42885">
    <property type="entry name" value="HISTIDINOL-PHOSPHATE AMINOTRANSFERASE-RELATED"/>
    <property type="match status" value="1"/>
</dbReference>
<organism evidence="5 6">
    <name type="scientific">Paraglaciecola aquimarina</name>
    <dbReference type="NCBI Taxonomy" id="1235557"/>
    <lineage>
        <taxon>Bacteria</taxon>
        <taxon>Pseudomonadati</taxon>
        <taxon>Pseudomonadota</taxon>
        <taxon>Gammaproteobacteria</taxon>
        <taxon>Alteromonadales</taxon>
        <taxon>Alteromonadaceae</taxon>
        <taxon>Paraglaciecola</taxon>
    </lineage>
</organism>
<dbReference type="InterPro" id="IPR015424">
    <property type="entry name" value="PyrdxlP-dep_Trfase"/>
</dbReference>
<dbReference type="Gene3D" id="3.40.640.10">
    <property type="entry name" value="Type I PLP-dependent aspartate aminotransferase-like (Major domain)"/>
    <property type="match status" value="1"/>
</dbReference>
<comment type="similarity">
    <text evidence="3">Belongs to the class-I pyridoxal-phosphate-dependent aminotransferase family.</text>
</comment>
<accession>A0ABU3T127</accession>
<dbReference type="EMBL" id="JAWDIO010000002">
    <property type="protein sequence ID" value="MDU0355972.1"/>
    <property type="molecule type" value="Genomic_DNA"/>
</dbReference>
<dbReference type="InterPro" id="IPR015421">
    <property type="entry name" value="PyrdxlP-dep_Trfase_major"/>
</dbReference>
<comment type="cofactor">
    <cofactor evidence="1 3">
        <name>pyridoxal 5'-phosphate</name>
        <dbReference type="ChEBI" id="CHEBI:597326"/>
    </cofactor>
</comment>
<gene>
    <name evidence="5" type="ORF">RS130_20615</name>
</gene>
<dbReference type="Pfam" id="PF00155">
    <property type="entry name" value="Aminotran_1_2"/>
    <property type="match status" value="1"/>
</dbReference>
<evidence type="ECO:0000256" key="2">
    <source>
        <dbReference type="ARBA" id="ARBA00022898"/>
    </source>
</evidence>
<proteinExistence type="inferred from homology"/>
<reference evidence="5 6" key="1">
    <citation type="submission" date="2023-10" db="EMBL/GenBank/DDBJ databases">
        <title>Glaciecola aquimarina strain GGW-M5 nov., isolated from a coastal seawater.</title>
        <authorList>
            <person name="Bayburt H."/>
            <person name="Kim J.M."/>
            <person name="Choi B.J."/>
            <person name="Jeon C.O."/>
        </authorList>
    </citation>
    <scope>NUCLEOTIDE SEQUENCE [LARGE SCALE GENOMIC DNA]</scope>
    <source>
        <strain evidence="5 6">KCTC 32108</strain>
    </source>
</reference>
<protein>
    <recommendedName>
        <fullName evidence="3">Aminotransferase</fullName>
        <ecNumber evidence="3">2.6.1.-</ecNumber>
    </recommendedName>
</protein>
<name>A0ABU3T127_9ALTE</name>
<evidence type="ECO:0000256" key="3">
    <source>
        <dbReference type="RuleBase" id="RU000481"/>
    </source>
</evidence>
<sequence length="225" mass="24979">MRSCKIHDRQLNTRCGQLTHIAQQYDIPIANWLDLSTGIAPTSYPVPQIPEATWRRLPEKSNALIRAAQQYYQGQNLMPISGSQSMIQLLPELMTSQNKTVNRAFIPAIGYQEHKKAWANSCAKVCLYQDIAQLNALTAQDLVVVINPNNPTGTRYTTTQIGHLFEKIKKVGAMLVIDEAFMDGSPEHSFIQHSGDPQLMILRSMGKFFGLAGLRLGFLAAAPLG</sequence>
<evidence type="ECO:0000259" key="4">
    <source>
        <dbReference type="Pfam" id="PF00155"/>
    </source>
</evidence>
<dbReference type="PROSITE" id="PS00105">
    <property type="entry name" value="AA_TRANSFER_CLASS_1"/>
    <property type="match status" value="1"/>
</dbReference>